<proteinExistence type="predicted"/>
<evidence type="ECO:0000313" key="1">
    <source>
        <dbReference type="EMBL" id="KAF0561765.1"/>
    </source>
</evidence>
<gene>
    <name evidence="1" type="ORF">F8M41_019384</name>
</gene>
<reference evidence="1 2" key="1">
    <citation type="journal article" date="2019" name="Environ. Microbiol.">
        <title>At the nexus of three kingdoms: the genome of the mycorrhizal fungus Gigaspora margarita provides insights into plant, endobacterial and fungal interactions.</title>
        <authorList>
            <person name="Venice F."/>
            <person name="Ghignone S."/>
            <person name="Salvioli di Fossalunga A."/>
            <person name="Amselem J."/>
            <person name="Novero M."/>
            <person name="Xianan X."/>
            <person name="Sedzielewska Toro K."/>
            <person name="Morin E."/>
            <person name="Lipzen A."/>
            <person name="Grigoriev I.V."/>
            <person name="Henrissat B."/>
            <person name="Martin F.M."/>
            <person name="Bonfante P."/>
        </authorList>
    </citation>
    <scope>NUCLEOTIDE SEQUENCE [LARGE SCALE GENOMIC DNA]</scope>
    <source>
        <strain evidence="1 2">BEG34</strain>
    </source>
</reference>
<dbReference type="AlphaFoldDB" id="A0A8H4B5L6"/>
<organism evidence="1 2">
    <name type="scientific">Gigaspora margarita</name>
    <dbReference type="NCBI Taxonomy" id="4874"/>
    <lineage>
        <taxon>Eukaryota</taxon>
        <taxon>Fungi</taxon>
        <taxon>Fungi incertae sedis</taxon>
        <taxon>Mucoromycota</taxon>
        <taxon>Glomeromycotina</taxon>
        <taxon>Glomeromycetes</taxon>
        <taxon>Diversisporales</taxon>
        <taxon>Gigasporaceae</taxon>
        <taxon>Gigaspora</taxon>
    </lineage>
</organism>
<accession>A0A8H4B5L6</accession>
<keyword evidence="2" id="KW-1185">Reference proteome</keyword>
<dbReference type="EMBL" id="WTPW01000006">
    <property type="protein sequence ID" value="KAF0561765.1"/>
    <property type="molecule type" value="Genomic_DNA"/>
</dbReference>
<dbReference type="OrthoDB" id="10583636at2759"/>
<name>A0A8H4B5L6_GIGMA</name>
<comment type="caution">
    <text evidence="1">The sequence shown here is derived from an EMBL/GenBank/DDBJ whole genome shotgun (WGS) entry which is preliminary data.</text>
</comment>
<dbReference type="Proteomes" id="UP000439903">
    <property type="component" value="Unassembled WGS sequence"/>
</dbReference>
<evidence type="ECO:0000313" key="2">
    <source>
        <dbReference type="Proteomes" id="UP000439903"/>
    </source>
</evidence>
<protein>
    <submittedName>
        <fullName evidence="1">Uncharacterized protein</fullName>
    </submittedName>
</protein>
<sequence>MEETNCTNYSGTRIRKTNKVNDIVNQKWKENTLNDETKKTTNSETLEFILDVIEDYAYLTSNQDYSLIIQEEKAMYLGVLDAYYDLNKAIEEPFDNAIFDFNKEQENKLKVLLEEISAKYNALLQKLALKNRSPSKNSEVKLMLEKAKIKK</sequence>